<organism evidence="13 14">
    <name type="scientific">Campylobacter corcagiensis</name>
    <dbReference type="NCBI Taxonomy" id="1448857"/>
    <lineage>
        <taxon>Bacteria</taxon>
        <taxon>Pseudomonadati</taxon>
        <taxon>Campylobacterota</taxon>
        <taxon>Epsilonproteobacteria</taxon>
        <taxon>Campylobacterales</taxon>
        <taxon>Campylobacteraceae</taxon>
        <taxon>Campylobacter</taxon>
    </lineage>
</organism>
<feature type="domain" description="Histidine kinase" evidence="11">
    <location>
        <begin position="188"/>
        <end position="381"/>
    </location>
</feature>
<dbReference type="SUPFAM" id="SSF47384">
    <property type="entry name" value="Homodimeric domain of signal transducing histidine kinase"/>
    <property type="match status" value="1"/>
</dbReference>
<evidence type="ECO:0000256" key="3">
    <source>
        <dbReference type="ARBA" id="ARBA00012438"/>
    </source>
</evidence>
<reference evidence="13 14" key="1">
    <citation type="submission" date="2020-10" db="EMBL/GenBank/DDBJ databases">
        <title>Campylobacter and Helicobacter PacBio genomes.</title>
        <authorList>
            <person name="Lane C."/>
        </authorList>
    </citation>
    <scope>NUCLEOTIDE SEQUENCE [LARGE SCALE GENOMIC DNA]</scope>
    <source>
        <strain evidence="13 14">2016D-0077</strain>
    </source>
</reference>
<evidence type="ECO:0000256" key="2">
    <source>
        <dbReference type="ARBA" id="ARBA00004141"/>
    </source>
</evidence>
<sequence length="394" mass="45682">MDYDKQNYTNELNTRYSITSNATLYKLAGLMNQSEYQNQMENFNMYEISDPSQIELIKTTGVILQEITTKIGTAAIIFYNKHHFVMVKHADKEILLQDLDYQPYRYDIIKVIFCLVFLILLVTYIFIIRKIKPLRKLKREINKFASGDLNIKDVSRGKDEISDVASAFYNSVMQIKRLNESRALFLRNIMHELKTPITKGRITVEMIEKNKYQERLISVFEKLEELINEFAAVERATAIIDISDMGECMLNELIYEAIKIAMVDKSRVENLASDMKIRADFKLLSIAIKNIIDNAMKYSDDKKVKIFTKNNSLEFHTLGDEMSGKLEYYIEPFTKGDNAKQSFGLGLYIVDSIVKAHGMKFSHRYENGYNVFSFVGLDKLSVKEVPNLEKIDEI</sequence>
<keyword evidence="7 13" id="KW-0418">Kinase</keyword>
<evidence type="ECO:0000313" key="14">
    <source>
        <dbReference type="Proteomes" id="UP000594749"/>
    </source>
</evidence>
<dbReference type="Gene3D" id="3.30.565.10">
    <property type="entry name" value="Histidine kinase-like ATPase, C-terminal domain"/>
    <property type="match status" value="1"/>
</dbReference>
<dbReference type="InterPro" id="IPR005467">
    <property type="entry name" value="His_kinase_dom"/>
</dbReference>
<evidence type="ECO:0000313" key="13">
    <source>
        <dbReference type="EMBL" id="QOQ88107.1"/>
    </source>
</evidence>
<evidence type="ECO:0000256" key="6">
    <source>
        <dbReference type="ARBA" id="ARBA00022692"/>
    </source>
</evidence>
<dbReference type="SUPFAM" id="SSF55874">
    <property type="entry name" value="ATPase domain of HSP90 chaperone/DNA topoisomerase II/histidine kinase"/>
    <property type="match status" value="1"/>
</dbReference>
<dbReference type="InterPro" id="IPR036097">
    <property type="entry name" value="HisK_dim/P_sf"/>
</dbReference>
<feature type="domain" description="HAMP" evidence="12">
    <location>
        <begin position="128"/>
        <end position="180"/>
    </location>
</feature>
<gene>
    <name evidence="13" type="ORF">IMC76_00600</name>
</gene>
<accession>A0A7M1LHP9</accession>
<dbReference type="NCBIfam" id="NF038389">
    <property type="entry name" value="ArsS_fam_HK"/>
    <property type="match status" value="1"/>
</dbReference>
<dbReference type="OrthoDB" id="9812241at2"/>
<dbReference type="AlphaFoldDB" id="A0A7M1LHP9"/>
<dbReference type="Pfam" id="PF02518">
    <property type="entry name" value="HATPase_c"/>
    <property type="match status" value="1"/>
</dbReference>
<dbReference type="InterPro" id="IPR050398">
    <property type="entry name" value="HssS/ArlS-like"/>
</dbReference>
<evidence type="ECO:0000256" key="4">
    <source>
        <dbReference type="ARBA" id="ARBA00022553"/>
    </source>
</evidence>
<evidence type="ECO:0000256" key="1">
    <source>
        <dbReference type="ARBA" id="ARBA00000085"/>
    </source>
</evidence>
<keyword evidence="5" id="KW-0808">Transferase</keyword>
<evidence type="ECO:0000256" key="7">
    <source>
        <dbReference type="ARBA" id="ARBA00022777"/>
    </source>
</evidence>
<evidence type="ECO:0000256" key="8">
    <source>
        <dbReference type="ARBA" id="ARBA00022989"/>
    </source>
</evidence>
<comment type="subcellular location">
    <subcellularLocation>
        <location evidence="2">Membrane</location>
        <topology evidence="2">Multi-pass membrane protein</topology>
    </subcellularLocation>
</comment>
<dbReference type="SUPFAM" id="SSF158472">
    <property type="entry name" value="HAMP domain-like"/>
    <property type="match status" value="1"/>
</dbReference>
<dbReference type="CDD" id="cd06225">
    <property type="entry name" value="HAMP"/>
    <property type="match status" value="1"/>
</dbReference>
<dbReference type="PANTHER" id="PTHR45528">
    <property type="entry name" value="SENSOR HISTIDINE KINASE CPXA"/>
    <property type="match status" value="1"/>
</dbReference>
<dbReference type="InterPro" id="IPR036890">
    <property type="entry name" value="HATPase_C_sf"/>
</dbReference>
<dbReference type="SMART" id="SM00387">
    <property type="entry name" value="HATPase_c"/>
    <property type="match status" value="1"/>
</dbReference>
<keyword evidence="9 10" id="KW-0472">Membrane</keyword>
<name>A0A7M1LHP9_9BACT</name>
<dbReference type="SMART" id="SM00388">
    <property type="entry name" value="HisKA"/>
    <property type="match status" value="1"/>
</dbReference>
<dbReference type="GO" id="GO:0016020">
    <property type="term" value="C:membrane"/>
    <property type="evidence" value="ECO:0007669"/>
    <property type="project" value="UniProtKB-SubCell"/>
</dbReference>
<evidence type="ECO:0000256" key="9">
    <source>
        <dbReference type="ARBA" id="ARBA00023136"/>
    </source>
</evidence>
<keyword evidence="8 10" id="KW-1133">Transmembrane helix</keyword>
<dbReference type="InterPro" id="IPR003594">
    <property type="entry name" value="HATPase_dom"/>
</dbReference>
<dbReference type="InterPro" id="IPR003660">
    <property type="entry name" value="HAMP_dom"/>
</dbReference>
<dbReference type="PANTHER" id="PTHR45528:SF12">
    <property type="entry name" value="SENSOR HISTIDINE KINASE ARSS"/>
    <property type="match status" value="1"/>
</dbReference>
<keyword evidence="6 10" id="KW-0812">Transmembrane</keyword>
<evidence type="ECO:0000256" key="5">
    <source>
        <dbReference type="ARBA" id="ARBA00022679"/>
    </source>
</evidence>
<evidence type="ECO:0000259" key="11">
    <source>
        <dbReference type="PROSITE" id="PS50109"/>
    </source>
</evidence>
<protein>
    <recommendedName>
        <fullName evidence="3">histidine kinase</fullName>
        <ecNumber evidence="3">2.7.13.3</ecNumber>
    </recommendedName>
</protein>
<comment type="catalytic activity">
    <reaction evidence="1">
        <text>ATP + protein L-histidine = ADP + protein N-phospho-L-histidine.</text>
        <dbReference type="EC" id="2.7.13.3"/>
    </reaction>
</comment>
<dbReference type="InterPro" id="IPR003661">
    <property type="entry name" value="HisK_dim/P_dom"/>
</dbReference>
<dbReference type="Pfam" id="PF00672">
    <property type="entry name" value="HAMP"/>
    <property type="match status" value="1"/>
</dbReference>
<dbReference type="GO" id="GO:0000155">
    <property type="term" value="F:phosphorelay sensor kinase activity"/>
    <property type="evidence" value="ECO:0007669"/>
    <property type="project" value="InterPro"/>
</dbReference>
<dbReference type="PROSITE" id="PS50109">
    <property type="entry name" value="HIS_KIN"/>
    <property type="match status" value="1"/>
</dbReference>
<evidence type="ECO:0000256" key="10">
    <source>
        <dbReference type="SAM" id="Phobius"/>
    </source>
</evidence>
<dbReference type="EMBL" id="CP063078">
    <property type="protein sequence ID" value="QOQ88107.1"/>
    <property type="molecule type" value="Genomic_DNA"/>
</dbReference>
<keyword evidence="14" id="KW-1185">Reference proteome</keyword>
<evidence type="ECO:0000259" key="12">
    <source>
        <dbReference type="PROSITE" id="PS50885"/>
    </source>
</evidence>
<dbReference type="EC" id="2.7.13.3" evidence="3"/>
<proteinExistence type="predicted"/>
<dbReference type="CDD" id="cd00082">
    <property type="entry name" value="HisKA"/>
    <property type="match status" value="1"/>
</dbReference>
<dbReference type="PROSITE" id="PS50885">
    <property type="entry name" value="HAMP"/>
    <property type="match status" value="1"/>
</dbReference>
<dbReference type="Gene3D" id="6.10.340.10">
    <property type="match status" value="1"/>
</dbReference>
<dbReference type="Gene3D" id="1.10.287.130">
    <property type="match status" value="1"/>
</dbReference>
<dbReference type="Proteomes" id="UP000594749">
    <property type="component" value="Chromosome"/>
</dbReference>
<keyword evidence="4" id="KW-0597">Phosphoprotein</keyword>
<feature type="transmembrane region" description="Helical" evidence="10">
    <location>
        <begin position="108"/>
        <end position="128"/>
    </location>
</feature>
<dbReference type="InterPro" id="IPR047994">
    <property type="entry name" value="ArsS-like"/>
</dbReference>